<evidence type="ECO:0000313" key="8">
    <source>
        <dbReference type="EMBL" id="KAK7207970.1"/>
    </source>
</evidence>
<dbReference type="GeneID" id="90040532"/>
<dbReference type="SUPFAM" id="SSF52540">
    <property type="entry name" value="P-loop containing nucleoside triphosphate hydrolases"/>
    <property type="match status" value="1"/>
</dbReference>
<keyword evidence="1" id="KW-0547">Nucleotide-binding</keyword>
<dbReference type="Pfam" id="PF00271">
    <property type="entry name" value="Helicase_C"/>
    <property type="match status" value="1"/>
</dbReference>
<dbReference type="Pfam" id="PF21010">
    <property type="entry name" value="HA2_C"/>
    <property type="match status" value="1"/>
</dbReference>
<feature type="region of interest" description="Disordered" evidence="5">
    <location>
        <begin position="1138"/>
        <end position="1166"/>
    </location>
</feature>
<dbReference type="GO" id="GO:0016787">
    <property type="term" value="F:hydrolase activity"/>
    <property type="evidence" value="ECO:0007669"/>
    <property type="project" value="UniProtKB-KW"/>
</dbReference>
<dbReference type="SMART" id="SM00847">
    <property type="entry name" value="HA2"/>
    <property type="match status" value="1"/>
</dbReference>
<feature type="domain" description="Helicase C-terminal" evidence="7">
    <location>
        <begin position="594"/>
        <end position="769"/>
    </location>
</feature>
<dbReference type="PANTHER" id="PTHR18934:SF119">
    <property type="entry name" value="ATP-DEPENDENT RNA HELICASE A"/>
    <property type="match status" value="1"/>
</dbReference>
<dbReference type="EMBL" id="JBBJBU010000001">
    <property type="protein sequence ID" value="KAK7207970.1"/>
    <property type="molecule type" value="Genomic_DNA"/>
</dbReference>
<protein>
    <submittedName>
        <fullName evidence="8">P-loop containing nucleoside triphosphate hydrolase protein</fullName>
    </submittedName>
</protein>
<name>A0ABR1FDR0_9ASCO</name>
<dbReference type="PROSITE" id="PS51192">
    <property type="entry name" value="HELICASE_ATP_BIND_1"/>
    <property type="match status" value="1"/>
</dbReference>
<dbReference type="Proteomes" id="UP001498771">
    <property type="component" value="Unassembled WGS sequence"/>
</dbReference>
<dbReference type="PROSITE" id="PS00690">
    <property type="entry name" value="DEAH_ATP_HELICASE"/>
    <property type="match status" value="1"/>
</dbReference>
<dbReference type="InterPro" id="IPR001650">
    <property type="entry name" value="Helicase_C-like"/>
</dbReference>
<reference evidence="8 9" key="1">
    <citation type="submission" date="2024-03" db="EMBL/GenBank/DDBJ databases">
        <title>Genome-scale model development and genomic sequencing of the oleaginous clade Lipomyces.</title>
        <authorList>
            <consortium name="Lawrence Berkeley National Laboratory"/>
            <person name="Czajka J.J."/>
            <person name="Han Y."/>
            <person name="Kim J."/>
            <person name="Mondo S.J."/>
            <person name="Hofstad B.A."/>
            <person name="Robles A."/>
            <person name="Haridas S."/>
            <person name="Riley R."/>
            <person name="LaButti K."/>
            <person name="Pangilinan J."/>
            <person name="Andreopoulos W."/>
            <person name="Lipzen A."/>
            <person name="Yan J."/>
            <person name="Wang M."/>
            <person name="Ng V."/>
            <person name="Grigoriev I.V."/>
            <person name="Spatafora J.W."/>
            <person name="Magnuson J.K."/>
            <person name="Baker S.E."/>
            <person name="Pomraning K.R."/>
        </authorList>
    </citation>
    <scope>NUCLEOTIDE SEQUENCE [LARGE SCALE GENOMIC DNA]</scope>
    <source>
        <strain evidence="8 9">Phaff 52-87</strain>
    </source>
</reference>
<dbReference type="InterPro" id="IPR007502">
    <property type="entry name" value="Helicase-assoc_dom"/>
</dbReference>
<keyword evidence="4" id="KW-0067">ATP-binding</keyword>
<dbReference type="Pfam" id="PF00270">
    <property type="entry name" value="DEAD"/>
    <property type="match status" value="1"/>
</dbReference>
<dbReference type="InterPro" id="IPR014001">
    <property type="entry name" value="Helicase_ATP-bd"/>
</dbReference>
<feature type="domain" description="Helicase ATP-binding" evidence="6">
    <location>
        <begin position="319"/>
        <end position="496"/>
    </location>
</feature>
<sequence>MKGLISGSYTNITLADLLLGGKYCNWSCVPKYIPEAYLLKDRRAKLDVLSLCLRYGSVPQMSSHVEKNKFLVTLAWPEQDLSLSVKMPSLQRAELACCSTFKLMIEDRFKKQNRETVYLHDLYHLGVANAQMFVEFAAGQNGQAVEYTPKKRTGKFHGGEVYINRVLVGQVTGMHAAKDAEDAAYLIAAYVVKNGDPELWESFLKALLRGHGQIVKPTSPISARVNSSTLGCLRSTANEIKELLYLLQPHIKSLNQMQHDLADRGDDAVMPANFSEKDLREKDEYLKKRLEEYNTSTRAESMRNSRAELPLNKYKEEVLEMINNNDVCIVVGATGSGKSTQVPQLILDEYTARGIGTQCNIMVTQPRRIAATSVANRVAAERLDRIGHSVGYMVRFNSSPAAFGGCINFATTGVLLRQLQNSRLDVFNKLSHIIIDEVHERSMLTDFLLAILKRRMMEKRNGNPDIRMPKLILMSATVNQSMFAKYFEQLGTPCPSISVPGRTFPVKMNYLEDVEQYLGPKDYQFVMAASDKRFDHYIRKEKNIEVPLDHNGEPIISELVEEEPKSVDWETVGRFGNQVLAEPLEDNSFVPTLLIARLVSKIMKNEPGGSILVFLPGLSDMRLVEKEILQNEPMLFRDQNRARLYSLHSSIPDAQRSVFEEVPEGCRKVILATNIAETSITIPELRYVIDSGKVREKKYNHATRITSLLVDWTSRANIMQRSGRAGRVSDGVYFGVFSKKRMAVLPRNETPEMLRSDLQQICLEAKTVSKDSIENFLKDVIEPPAPEAVRGAIDSLKRMYALTPAGDLTPTGRFFSALPLDPSIARVLLFGVLFRCVDAAIILATTMVESRIFMNHNKDDRESIHEDRRKLADGARSDHMVMVNAFRIWRRLNRQNAIAADKFLYQHKIHAPTMRRVMATSEQLCVILEDRNIIPRVPAKERDKTLLGIPALNSNSDNPAMIQVLAYAATYPNVAVQNGARLLTTASDSNAIIHPGSINFASGISSRYSGSVTPETRLKLNTLVTFGEKVKPQASGSQVSLRDVSVISYLPYILLAHKVQLDGQVLIVDDWLKFLFLPGSTPALIFDLKRRLDILMQYLSYELCNGEEGRIMTEEETRLLRNSLRGLIFLFESETDRGEYNRRQPRSSDSYGDAPPNQSFDKTLRDSADYYTL</sequence>
<accession>A0ABR1FDR0</accession>
<evidence type="ECO:0000256" key="5">
    <source>
        <dbReference type="SAM" id="MobiDB-lite"/>
    </source>
</evidence>
<evidence type="ECO:0000256" key="4">
    <source>
        <dbReference type="ARBA" id="ARBA00022840"/>
    </source>
</evidence>
<keyword evidence="9" id="KW-1185">Reference proteome</keyword>
<evidence type="ECO:0000256" key="2">
    <source>
        <dbReference type="ARBA" id="ARBA00022801"/>
    </source>
</evidence>
<keyword evidence="3" id="KW-0347">Helicase</keyword>
<evidence type="ECO:0000259" key="6">
    <source>
        <dbReference type="PROSITE" id="PS51192"/>
    </source>
</evidence>
<dbReference type="RefSeq" id="XP_064771003.1">
    <property type="nucleotide sequence ID" value="XM_064915020.1"/>
</dbReference>
<dbReference type="Gene3D" id="3.40.50.300">
    <property type="entry name" value="P-loop containing nucleotide triphosphate hydrolases"/>
    <property type="match status" value="2"/>
</dbReference>
<dbReference type="InterPro" id="IPR027417">
    <property type="entry name" value="P-loop_NTPase"/>
</dbReference>
<dbReference type="PANTHER" id="PTHR18934">
    <property type="entry name" value="ATP-DEPENDENT RNA HELICASE"/>
    <property type="match status" value="1"/>
</dbReference>
<dbReference type="InterPro" id="IPR002464">
    <property type="entry name" value="DNA/RNA_helicase_DEAH_CS"/>
</dbReference>
<proteinExistence type="predicted"/>
<dbReference type="InterPro" id="IPR011545">
    <property type="entry name" value="DEAD/DEAH_box_helicase_dom"/>
</dbReference>
<evidence type="ECO:0000259" key="7">
    <source>
        <dbReference type="PROSITE" id="PS51194"/>
    </source>
</evidence>
<dbReference type="SMART" id="SM00490">
    <property type="entry name" value="HELICc"/>
    <property type="match status" value="1"/>
</dbReference>
<dbReference type="SMART" id="SM00487">
    <property type="entry name" value="DEXDc"/>
    <property type="match status" value="1"/>
</dbReference>
<dbReference type="Gene3D" id="1.20.120.1080">
    <property type="match status" value="1"/>
</dbReference>
<comment type="caution">
    <text evidence="8">The sequence shown here is derived from an EMBL/GenBank/DDBJ whole genome shotgun (WGS) entry which is preliminary data.</text>
</comment>
<evidence type="ECO:0000256" key="3">
    <source>
        <dbReference type="ARBA" id="ARBA00022806"/>
    </source>
</evidence>
<dbReference type="CDD" id="cd18791">
    <property type="entry name" value="SF2_C_RHA"/>
    <property type="match status" value="1"/>
</dbReference>
<keyword evidence="2 8" id="KW-0378">Hydrolase</keyword>
<evidence type="ECO:0000256" key="1">
    <source>
        <dbReference type="ARBA" id="ARBA00022741"/>
    </source>
</evidence>
<organism evidence="8 9">
    <name type="scientific">Myxozyma melibiosi</name>
    <dbReference type="NCBI Taxonomy" id="54550"/>
    <lineage>
        <taxon>Eukaryota</taxon>
        <taxon>Fungi</taxon>
        <taxon>Dikarya</taxon>
        <taxon>Ascomycota</taxon>
        <taxon>Saccharomycotina</taxon>
        <taxon>Lipomycetes</taxon>
        <taxon>Lipomycetales</taxon>
        <taxon>Lipomycetaceae</taxon>
        <taxon>Myxozyma</taxon>
    </lineage>
</organism>
<dbReference type="PROSITE" id="PS51194">
    <property type="entry name" value="HELICASE_CTER"/>
    <property type="match status" value="1"/>
</dbReference>
<gene>
    <name evidence="8" type="ORF">BZA70DRAFT_31461</name>
</gene>
<dbReference type="CDD" id="cd17917">
    <property type="entry name" value="DEXHc_RHA-like"/>
    <property type="match status" value="1"/>
</dbReference>
<evidence type="ECO:0000313" key="9">
    <source>
        <dbReference type="Proteomes" id="UP001498771"/>
    </source>
</evidence>